<name>A0A917FF00_9BACL</name>
<gene>
    <name evidence="9" type="ORF">GCM10010912_12960</name>
</gene>
<organism evidence="9 10">
    <name type="scientific">Paenibacillus albidus</name>
    <dbReference type="NCBI Taxonomy" id="2041023"/>
    <lineage>
        <taxon>Bacteria</taxon>
        <taxon>Bacillati</taxon>
        <taxon>Bacillota</taxon>
        <taxon>Bacilli</taxon>
        <taxon>Bacillales</taxon>
        <taxon>Paenibacillaceae</taxon>
        <taxon>Paenibacillus</taxon>
    </lineage>
</organism>
<dbReference type="SUPFAM" id="SSF56214">
    <property type="entry name" value="4'-phosphopantetheinyl transferase"/>
    <property type="match status" value="2"/>
</dbReference>
<dbReference type="Pfam" id="PF01648">
    <property type="entry name" value="ACPS"/>
    <property type="match status" value="1"/>
</dbReference>
<dbReference type="GO" id="GO:0017000">
    <property type="term" value="P:antibiotic biosynthetic process"/>
    <property type="evidence" value="ECO:0007669"/>
    <property type="project" value="UniProtKB-KW"/>
</dbReference>
<evidence type="ECO:0000259" key="8">
    <source>
        <dbReference type="Pfam" id="PF22624"/>
    </source>
</evidence>
<evidence type="ECO:0000313" key="10">
    <source>
        <dbReference type="Proteomes" id="UP000637643"/>
    </source>
</evidence>
<reference evidence="9" key="1">
    <citation type="journal article" date="2014" name="Int. J. Syst. Evol. Microbiol.">
        <title>Complete genome sequence of Corynebacterium casei LMG S-19264T (=DSM 44701T), isolated from a smear-ripened cheese.</title>
        <authorList>
            <consortium name="US DOE Joint Genome Institute (JGI-PGF)"/>
            <person name="Walter F."/>
            <person name="Albersmeier A."/>
            <person name="Kalinowski J."/>
            <person name="Ruckert C."/>
        </authorList>
    </citation>
    <scope>NUCLEOTIDE SEQUENCE</scope>
    <source>
        <strain evidence="9">CGMCC 1.16134</strain>
    </source>
</reference>
<comment type="similarity">
    <text evidence="2">Belongs to the P-Pant transferase superfamily. Gsp/Sfp/HetI/AcpT family.</text>
</comment>
<sequence length="227" mass="25770">MSKIIAFKLPEQLSPESYAYFTARVSKARRERLTRFIHIKDAHRSLFGEILVRYILCGQFGQRNGHIQFEQNPFGKPGVSGYPDFEYNVSHSGDWVLMIWGTNEGALGVDVEQIKPIDLEVAERFFSVEEKAALKSKPAGEQLDFFYNLWTLKESYIKAIGTGLSRPLDSFTVQQRKDGGFSLITEGELMYFQTYTIAPTYKAAACSSCPTLPGSASFIELNELYFW</sequence>
<dbReference type="InterPro" id="IPR050559">
    <property type="entry name" value="P-Pant_transferase_sf"/>
</dbReference>
<dbReference type="InterPro" id="IPR004568">
    <property type="entry name" value="Ppantetheine-prot_Trfase_dom"/>
</dbReference>
<comment type="cofactor">
    <cofactor evidence="1">
        <name>Mg(2+)</name>
        <dbReference type="ChEBI" id="CHEBI:18420"/>
    </cofactor>
</comment>
<dbReference type="Proteomes" id="UP000637643">
    <property type="component" value="Unassembled WGS sequence"/>
</dbReference>
<feature type="domain" description="4'-phosphopantetheinyl transferase N-terminal" evidence="8">
    <location>
        <begin position="15"/>
        <end position="98"/>
    </location>
</feature>
<dbReference type="GO" id="GO:0005829">
    <property type="term" value="C:cytosol"/>
    <property type="evidence" value="ECO:0007669"/>
    <property type="project" value="TreeGrafter"/>
</dbReference>
<dbReference type="RefSeq" id="WP_189023066.1">
    <property type="nucleotide sequence ID" value="NZ_BMKR01000004.1"/>
</dbReference>
<evidence type="ECO:0000256" key="3">
    <source>
        <dbReference type="ARBA" id="ARBA00022679"/>
    </source>
</evidence>
<dbReference type="PANTHER" id="PTHR12215:SF10">
    <property type="entry name" value="L-AMINOADIPATE-SEMIALDEHYDE DEHYDROGENASE-PHOSPHOPANTETHEINYL TRANSFERASE"/>
    <property type="match status" value="1"/>
</dbReference>
<dbReference type="PANTHER" id="PTHR12215">
    <property type="entry name" value="PHOSPHOPANTETHEINE TRANSFERASE"/>
    <property type="match status" value="1"/>
</dbReference>
<dbReference type="InterPro" id="IPR055066">
    <property type="entry name" value="AASDHPPT_N"/>
</dbReference>
<evidence type="ECO:0000256" key="1">
    <source>
        <dbReference type="ARBA" id="ARBA00001946"/>
    </source>
</evidence>
<evidence type="ECO:0000259" key="7">
    <source>
        <dbReference type="Pfam" id="PF01648"/>
    </source>
</evidence>
<keyword evidence="4" id="KW-0479">Metal-binding</keyword>
<dbReference type="GO" id="GO:0008897">
    <property type="term" value="F:holo-[acyl-carrier-protein] synthase activity"/>
    <property type="evidence" value="ECO:0007669"/>
    <property type="project" value="InterPro"/>
</dbReference>
<dbReference type="GO" id="GO:0006633">
    <property type="term" value="P:fatty acid biosynthetic process"/>
    <property type="evidence" value="ECO:0007669"/>
    <property type="project" value="InterPro"/>
</dbReference>
<dbReference type="GO" id="GO:0000287">
    <property type="term" value="F:magnesium ion binding"/>
    <property type="evidence" value="ECO:0007669"/>
    <property type="project" value="InterPro"/>
</dbReference>
<evidence type="ECO:0000256" key="6">
    <source>
        <dbReference type="ARBA" id="ARBA00023194"/>
    </source>
</evidence>
<evidence type="ECO:0000256" key="2">
    <source>
        <dbReference type="ARBA" id="ARBA00010990"/>
    </source>
</evidence>
<reference evidence="9" key="2">
    <citation type="submission" date="2020-09" db="EMBL/GenBank/DDBJ databases">
        <authorList>
            <person name="Sun Q."/>
            <person name="Zhou Y."/>
        </authorList>
    </citation>
    <scope>NUCLEOTIDE SEQUENCE</scope>
    <source>
        <strain evidence="9">CGMCC 1.16134</strain>
    </source>
</reference>
<keyword evidence="3 9" id="KW-0808">Transferase</keyword>
<accession>A0A917FF00</accession>
<protein>
    <submittedName>
        <fullName evidence="9">4'-phosphopantetheinyl transferase</fullName>
    </submittedName>
</protein>
<keyword evidence="6" id="KW-0045">Antibiotic biosynthesis</keyword>
<feature type="domain" description="4'-phosphopantetheinyl transferase" evidence="7">
    <location>
        <begin position="107"/>
        <end position="188"/>
    </location>
</feature>
<keyword evidence="5" id="KW-0460">Magnesium</keyword>
<dbReference type="EMBL" id="BMKR01000004">
    <property type="protein sequence ID" value="GGF69275.1"/>
    <property type="molecule type" value="Genomic_DNA"/>
</dbReference>
<evidence type="ECO:0000313" key="9">
    <source>
        <dbReference type="EMBL" id="GGF69275.1"/>
    </source>
</evidence>
<dbReference type="InterPro" id="IPR008278">
    <property type="entry name" value="4-PPantetheinyl_Trfase_dom"/>
</dbReference>
<proteinExistence type="inferred from homology"/>
<dbReference type="NCBIfam" id="TIGR00556">
    <property type="entry name" value="pantethn_trn"/>
    <property type="match status" value="1"/>
</dbReference>
<dbReference type="AlphaFoldDB" id="A0A917FF00"/>
<dbReference type="GO" id="GO:0019878">
    <property type="term" value="P:lysine biosynthetic process via aminoadipic acid"/>
    <property type="evidence" value="ECO:0007669"/>
    <property type="project" value="TreeGrafter"/>
</dbReference>
<dbReference type="Gene3D" id="3.90.470.20">
    <property type="entry name" value="4'-phosphopantetheinyl transferase domain"/>
    <property type="match status" value="2"/>
</dbReference>
<dbReference type="InterPro" id="IPR037143">
    <property type="entry name" value="4-PPantetheinyl_Trfase_dom_sf"/>
</dbReference>
<evidence type="ECO:0000256" key="4">
    <source>
        <dbReference type="ARBA" id="ARBA00022723"/>
    </source>
</evidence>
<evidence type="ECO:0000256" key="5">
    <source>
        <dbReference type="ARBA" id="ARBA00022842"/>
    </source>
</evidence>
<keyword evidence="10" id="KW-1185">Reference proteome</keyword>
<dbReference type="Pfam" id="PF22624">
    <property type="entry name" value="AASDHPPT_N"/>
    <property type="match status" value="1"/>
</dbReference>
<comment type="caution">
    <text evidence="9">The sequence shown here is derived from an EMBL/GenBank/DDBJ whole genome shotgun (WGS) entry which is preliminary data.</text>
</comment>